<evidence type="ECO:0000313" key="1">
    <source>
        <dbReference type="EMBL" id="SMF97021.1"/>
    </source>
</evidence>
<accession>A0A1Y6D346</accession>
<evidence type="ECO:0000313" key="2">
    <source>
        <dbReference type="Proteomes" id="UP000192923"/>
    </source>
</evidence>
<dbReference type="AlphaFoldDB" id="A0A1Y6D346"/>
<dbReference type="RefSeq" id="WP_085215850.1">
    <property type="nucleotide sequence ID" value="NZ_FXAM01000001.1"/>
</dbReference>
<reference evidence="1 2" key="1">
    <citation type="submission" date="2016-12" db="EMBL/GenBank/DDBJ databases">
        <authorList>
            <person name="Song W.-J."/>
            <person name="Kurnit D.M."/>
        </authorList>
    </citation>
    <scope>NUCLEOTIDE SEQUENCE [LARGE SCALE GENOMIC DNA]</scope>
    <source>
        <strain evidence="1 2">175</strain>
    </source>
</reference>
<dbReference type="STRING" id="1760988.SAMN02949497_4437"/>
<dbReference type="Gene3D" id="3.30.70.120">
    <property type="match status" value="1"/>
</dbReference>
<name>A0A1Y6D346_9GAMM</name>
<proteinExistence type="predicted"/>
<evidence type="ECO:0008006" key="3">
    <source>
        <dbReference type="Google" id="ProtNLM"/>
    </source>
</evidence>
<dbReference type="EMBL" id="FXAM01000001">
    <property type="protein sequence ID" value="SMF97021.1"/>
    <property type="molecule type" value="Genomic_DNA"/>
</dbReference>
<keyword evidence="2" id="KW-1185">Reference proteome</keyword>
<dbReference type="Pfam" id="PF11582">
    <property type="entry name" value="DUF3240"/>
    <property type="match status" value="1"/>
</dbReference>
<dbReference type="InterPro" id="IPR021634">
    <property type="entry name" value="DUF3240"/>
</dbReference>
<dbReference type="OrthoDB" id="8537254at2"/>
<gene>
    <name evidence="1" type="ORF">SAMN02949497_4437</name>
</gene>
<organism evidence="1 2">
    <name type="scientific">Methylomagnum ishizawai</name>
    <dbReference type="NCBI Taxonomy" id="1760988"/>
    <lineage>
        <taxon>Bacteria</taxon>
        <taxon>Pseudomonadati</taxon>
        <taxon>Pseudomonadota</taxon>
        <taxon>Gammaproteobacteria</taxon>
        <taxon>Methylococcales</taxon>
        <taxon>Methylococcaceae</taxon>
        <taxon>Methylomagnum</taxon>
    </lineage>
</organism>
<protein>
    <recommendedName>
        <fullName evidence="3">DUF3240 domain-containing protein</fullName>
    </recommendedName>
</protein>
<dbReference type="InterPro" id="IPR015867">
    <property type="entry name" value="N-reg_PII/ATP_PRibTrfase_C"/>
</dbReference>
<sequence>MPESTLLTLICPPSLEESLVDWLLECLPDHGFSTFPVNGHSSRHQGLTLAEQVAGRKRQIRFDLHAPEAELFRLVERLTTEFAGTGLHYWMTPVLAQGRV</sequence>
<dbReference type="Proteomes" id="UP000192923">
    <property type="component" value="Unassembled WGS sequence"/>
</dbReference>